<feature type="compositionally biased region" description="Acidic residues" evidence="1">
    <location>
        <begin position="1"/>
        <end position="10"/>
    </location>
</feature>
<proteinExistence type="predicted"/>
<feature type="compositionally biased region" description="Basic and acidic residues" evidence="1">
    <location>
        <begin position="11"/>
        <end position="52"/>
    </location>
</feature>
<protein>
    <submittedName>
        <fullName evidence="2">Uncharacterized protein</fullName>
    </submittedName>
</protein>
<accession>A0A916YKF9</accession>
<dbReference type="EMBL" id="BMIO01000007">
    <property type="protein sequence ID" value="GGD47941.1"/>
    <property type="molecule type" value="Genomic_DNA"/>
</dbReference>
<dbReference type="Proteomes" id="UP000598997">
    <property type="component" value="Unassembled WGS sequence"/>
</dbReference>
<evidence type="ECO:0000313" key="2">
    <source>
        <dbReference type="EMBL" id="GGD47941.1"/>
    </source>
</evidence>
<feature type="region of interest" description="Disordered" evidence="1">
    <location>
        <begin position="1"/>
        <end position="71"/>
    </location>
</feature>
<evidence type="ECO:0000313" key="3">
    <source>
        <dbReference type="Proteomes" id="UP000598997"/>
    </source>
</evidence>
<gene>
    <name evidence="2" type="ORF">GCM10010989_22840</name>
</gene>
<keyword evidence="3" id="KW-1185">Reference proteome</keyword>
<sequence length="71" mass="7947">MGQYEPEDSGEVTRKPLDKFKEAAKTGTGDRKPANQTRARTEFEQRSSHEPIETDVPQGSEPATRGSSRQR</sequence>
<organism evidence="2 3">
    <name type="scientific">Croceicoccus pelagius</name>
    <dbReference type="NCBI Taxonomy" id="1703341"/>
    <lineage>
        <taxon>Bacteria</taxon>
        <taxon>Pseudomonadati</taxon>
        <taxon>Pseudomonadota</taxon>
        <taxon>Alphaproteobacteria</taxon>
        <taxon>Sphingomonadales</taxon>
        <taxon>Erythrobacteraceae</taxon>
        <taxon>Croceicoccus</taxon>
    </lineage>
</organism>
<comment type="caution">
    <text evidence="2">The sequence shown here is derived from an EMBL/GenBank/DDBJ whole genome shotgun (WGS) entry which is preliminary data.</text>
</comment>
<evidence type="ECO:0000256" key="1">
    <source>
        <dbReference type="SAM" id="MobiDB-lite"/>
    </source>
</evidence>
<dbReference type="AlphaFoldDB" id="A0A916YKF9"/>
<reference evidence="2 3" key="1">
    <citation type="journal article" date="2014" name="Int. J. Syst. Evol. Microbiol.">
        <title>Complete genome sequence of Corynebacterium casei LMG S-19264T (=DSM 44701T), isolated from a smear-ripened cheese.</title>
        <authorList>
            <consortium name="US DOE Joint Genome Institute (JGI-PGF)"/>
            <person name="Walter F."/>
            <person name="Albersmeier A."/>
            <person name="Kalinowski J."/>
            <person name="Ruckert C."/>
        </authorList>
    </citation>
    <scope>NUCLEOTIDE SEQUENCE [LARGE SCALE GENOMIC DNA]</scope>
    <source>
        <strain evidence="2 3">CGMCC 1.15358</strain>
    </source>
</reference>
<name>A0A916YKF9_9SPHN</name>